<dbReference type="InterPro" id="IPR013783">
    <property type="entry name" value="Ig-like_fold"/>
</dbReference>
<sequence length="395" mass="39904">MTSVEVLRPELTIVMAADKVTAEPGETVAYTVTVTNTGETPYTGAAFTNSLSGVLPDAIYNNDAATDIGAVDFASPLLSWSGDLAMGAVATITYSVTVRDPDPGDKFMTNRVVSTTLGNTCPAGSADSRCVAAVTVLVPALTLAMSTDVATVVAGAKVVYTVTVTNTGQVPYVGASFTDSLAGILDDATYGNDATATTGEVQFTAPTLTWTGDLAVGAGATITYSVTAVNPSGGDATLVGALTSGTRGSTCPVGGGDPRCATSVTVIAQSIVLADLTEDFTLTGVPDSTVRGDGAVTMTVITNSPTGYNVTVRATAPELTAPGIAATIPVSALKVRESGTSTFQQMSSTVPVSVHEQDTASAPAGDPLSTDYEVDIPFVPSGTYSVTLDYIASTQ</sequence>
<dbReference type="EMBL" id="BOOA01000029">
    <property type="protein sequence ID" value="GIH25449.1"/>
    <property type="molecule type" value="Genomic_DNA"/>
</dbReference>
<accession>A0A919QCZ4</accession>
<dbReference type="NCBIfam" id="TIGR01451">
    <property type="entry name" value="B_ant_repeat"/>
    <property type="match status" value="2"/>
</dbReference>
<dbReference type="Proteomes" id="UP000640052">
    <property type="component" value="Unassembled WGS sequence"/>
</dbReference>
<gene>
    <name evidence="2" type="ORF">Aph01nite_37590</name>
</gene>
<name>A0A919QCZ4_9ACTN</name>
<feature type="domain" description="DUF7927" evidence="1">
    <location>
        <begin position="19"/>
        <end position="122"/>
    </location>
</feature>
<organism evidence="2 3">
    <name type="scientific">Acrocarpospora phusangensis</name>
    <dbReference type="NCBI Taxonomy" id="1070424"/>
    <lineage>
        <taxon>Bacteria</taxon>
        <taxon>Bacillati</taxon>
        <taxon>Actinomycetota</taxon>
        <taxon>Actinomycetes</taxon>
        <taxon>Streptosporangiales</taxon>
        <taxon>Streptosporangiaceae</taxon>
        <taxon>Acrocarpospora</taxon>
    </lineage>
</organism>
<reference evidence="2" key="1">
    <citation type="submission" date="2021-01" db="EMBL/GenBank/DDBJ databases">
        <title>Whole genome shotgun sequence of Acrocarpospora phusangensis NBRC 108782.</title>
        <authorList>
            <person name="Komaki H."/>
            <person name="Tamura T."/>
        </authorList>
    </citation>
    <scope>NUCLEOTIDE SEQUENCE</scope>
    <source>
        <strain evidence="2">NBRC 108782</strain>
    </source>
</reference>
<comment type="caution">
    <text evidence="2">The sequence shown here is derived from an EMBL/GenBank/DDBJ whole genome shotgun (WGS) entry which is preliminary data.</text>
</comment>
<protein>
    <recommendedName>
        <fullName evidence="1">DUF7927 domain-containing protein</fullName>
    </recommendedName>
</protein>
<evidence type="ECO:0000259" key="1">
    <source>
        <dbReference type="Pfam" id="PF25549"/>
    </source>
</evidence>
<dbReference type="InterPro" id="IPR057687">
    <property type="entry name" value="DUF7927"/>
</dbReference>
<keyword evidence="3" id="KW-1185">Reference proteome</keyword>
<dbReference type="InterPro" id="IPR047589">
    <property type="entry name" value="DUF11_rpt"/>
</dbReference>
<dbReference type="GO" id="GO:0005975">
    <property type="term" value="P:carbohydrate metabolic process"/>
    <property type="evidence" value="ECO:0007669"/>
    <property type="project" value="UniProtKB-ARBA"/>
</dbReference>
<proteinExistence type="predicted"/>
<dbReference type="Gene3D" id="2.60.40.10">
    <property type="entry name" value="Immunoglobulins"/>
    <property type="match status" value="2"/>
</dbReference>
<evidence type="ECO:0000313" key="3">
    <source>
        <dbReference type="Proteomes" id="UP000640052"/>
    </source>
</evidence>
<evidence type="ECO:0000313" key="2">
    <source>
        <dbReference type="EMBL" id="GIH25449.1"/>
    </source>
</evidence>
<feature type="domain" description="DUF7927" evidence="1">
    <location>
        <begin position="149"/>
        <end position="260"/>
    </location>
</feature>
<dbReference type="Pfam" id="PF25549">
    <property type="entry name" value="DUF7927"/>
    <property type="match status" value="2"/>
</dbReference>
<dbReference type="AlphaFoldDB" id="A0A919QCZ4"/>